<dbReference type="PANTHER" id="PTHR24148:SF64">
    <property type="entry name" value="HETEROKARYON INCOMPATIBILITY DOMAIN-CONTAINING PROTEIN"/>
    <property type="match status" value="1"/>
</dbReference>
<proteinExistence type="predicted"/>
<dbReference type="InterPro" id="IPR052895">
    <property type="entry name" value="HetReg/Transcr_Mod"/>
</dbReference>
<evidence type="ECO:0000313" key="2">
    <source>
        <dbReference type="Proteomes" id="UP000054516"/>
    </source>
</evidence>
<dbReference type="Proteomes" id="UP000054516">
    <property type="component" value="Unassembled WGS sequence"/>
</dbReference>
<keyword evidence="2" id="KW-1185">Reference proteome</keyword>
<accession>A0A1S8A502</accession>
<dbReference type="PANTHER" id="PTHR24148">
    <property type="entry name" value="ANKYRIN REPEAT DOMAIN-CONTAINING PROTEIN 39 HOMOLOG-RELATED"/>
    <property type="match status" value="1"/>
</dbReference>
<organism evidence="1">
    <name type="scientific">Rosellinia necatrix</name>
    <name type="common">White root-rot fungus</name>
    <dbReference type="NCBI Taxonomy" id="77044"/>
    <lineage>
        <taxon>Eukaryota</taxon>
        <taxon>Fungi</taxon>
        <taxon>Dikarya</taxon>
        <taxon>Ascomycota</taxon>
        <taxon>Pezizomycotina</taxon>
        <taxon>Sordariomycetes</taxon>
        <taxon>Xylariomycetidae</taxon>
        <taxon>Xylariales</taxon>
        <taxon>Xylariaceae</taxon>
        <taxon>Rosellinia</taxon>
    </lineage>
</organism>
<name>A0A1S8A502_ROSNE</name>
<dbReference type="OrthoDB" id="5571888at2759"/>
<protein>
    <submittedName>
        <fullName evidence="1">Putative heterokaryon incompatibility protein</fullName>
    </submittedName>
</protein>
<evidence type="ECO:0000313" key="1">
    <source>
        <dbReference type="EMBL" id="GAW25141.1"/>
    </source>
</evidence>
<dbReference type="OMA" id="PNILRME"/>
<sequence length="485" mass="55613">MSSIYEPLNVEGYQIRILLLQLGTNGTIVKYRLEKVNLADGPRFVALSYRWGDPNVTTNKHCMKTPFPRSNISSQGCSYTMSAPTSRRNERDDHRSYSSCQLQDIFRNLEDLFNRGYWQRRWIIQEIAASAQVQFLCGKETISFRDIQEALKRYMSASHWRPTNDTACHYFQKIARLRELHHLAGASSLSEALLETQDFLSADARDKMFAIVGIGYDGAGLIPNPDYRQSPDKITRDLTRSLIRRNGCFDIIMADQFKRGRPDNLRAWSPNWLSGDLPNDAYFVGCTRPGSSDVWGHTNTTTEANARPPLLSQEFRHRSLDEDPNILRMEGIVLGTIDRMTSAMIAISGSQNAEGEHDGAHARSNTNSTRYYGRVDAFLSAFLMCILAQEGGWWHVHSAKHKKQGDNILGSRKMANRFKIHFFNDIIRQAPYCRTDDLKAVRKVYLRWLEQNKEFSINDVPLQDWLAESTTRHWKMRLIACGSAW</sequence>
<gene>
    <name evidence="1" type="ORF">SAMD00023353_0200920</name>
</gene>
<dbReference type="EMBL" id="DF977447">
    <property type="protein sequence ID" value="GAW25141.1"/>
    <property type="molecule type" value="Genomic_DNA"/>
</dbReference>
<dbReference type="AlphaFoldDB" id="A0A1S8A502"/>
<reference evidence="1" key="1">
    <citation type="submission" date="2016-03" db="EMBL/GenBank/DDBJ databases">
        <title>Draft genome sequence of Rosellinia necatrix.</title>
        <authorList>
            <person name="Kanematsu S."/>
        </authorList>
    </citation>
    <scope>NUCLEOTIDE SEQUENCE [LARGE SCALE GENOMIC DNA]</scope>
    <source>
        <strain evidence="1">W97</strain>
    </source>
</reference>